<dbReference type="SMART" id="SM00185">
    <property type="entry name" value="ARM"/>
    <property type="match status" value="6"/>
</dbReference>
<dbReference type="GO" id="GO:0043161">
    <property type="term" value="P:proteasome-mediated ubiquitin-dependent protein catabolic process"/>
    <property type="evidence" value="ECO:0007669"/>
    <property type="project" value="TreeGrafter"/>
</dbReference>
<proteinExistence type="predicted"/>
<dbReference type="Proteomes" id="UP001161247">
    <property type="component" value="Chromosome 5"/>
</dbReference>
<organism evidence="7 8">
    <name type="scientific">Oldenlandia corymbosa var. corymbosa</name>
    <dbReference type="NCBI Taxonomy" id="529605"/>
    <lineage>
        <taxon>Eukaryota</taxon>
        <taxon>Viridiplantae</taxon>
        <taxon>Streptophyta</taxon>
        <taxon>Embryophyta</taxon>
        <taxon>Tracheophyta</taxon>
        <taxon>Spermatophyta</taxon>
        <taxon>Magnoliopsida</taxon>
        <taxon>eudicotyledons</taxon>
        <taxon>Gunneridae</taxon>
        <taxon>Pentapetalae</taxon>
        <taxon>asterids</taxon>
        <taxon>lamiids</taxon>
        <taxon>Gentianales</taxon>
        <taxon>Rubiaceae</taxon>
        <taxon>Rubioideae</taxon>
        <taxon>Spermacoceae</taxon>
        <taxon>Hedyotis-Oldenlandia complex</taxon>
        <taxon>Oldenlandia</taxon>
    </lineage>
</organism>
<dbReference type="SUPFAM" id="SSF48371">
    <property type="entry name" value="ARM repeat"/>
    <property type="match status" value="2"/>
</dbReference>
<keyword evidence="5" id="KW-0539">Nucleus</keyword>
<feature type="repeat" description="ARM" evidence="6">
    <location>
        <begin position="459"/>
        <end position="487"/>
    </location>
</feature>
<dbReference type="GO" id="GO:0005737">
    <property type="term" value="C:cytoplasm"/>
    <property type="evidence" value="ECO:0007669"/>
    <property type="project" value="UniProtKB-SubCell"/>
</dbReference>
<keyword evidence="8" id="KW-1185">Reference proteome</keyword>
<name>A0AAV1DH95_OLDCO</name>
<protein>
    <submittedName>
        <fullName evidence="7">OLC1v1005532C3</fullName>
    </submittedName>
</protein>
<evidence type="ECO:0000313" key="8">
    <source>
        <dbReference type="Proteomes" id="UP001161247"/>
    </source>
</evidence>
<accession>A0AAV1DH95</accession>
<dbReference type="InterPro" id="IPR016024">
    <property type="entry name" value="ARM-type_fold"/>
</dbReference>
<evidence type="ECO:0000256" key="4">
    <source>
        <dbReference type="ARBA" id="ARBA00022737"/>
    </source>
</evidence>
<dbReference type="Pfam" id="PF00514">
    <property type="entry name" value="Arm"/>
    <property type="match status" value="1"/>
</dbReference>
<keyword evidence="3" id="KW-0963">Cytoplasm</keyword>
<evidence type="ECO:0000256" key="3">
    <source>
        <dbReference type="ARBA" id="ARBA00022490"/>
    </source>
</evidence>
<evidence type="ECO:0000256" key="1">
    <source>
        <dbReference type="ARBA" id="ARBA00004123"/>
    </source>
</evidence>
<comment type="subcellular location">
    <subcellularLocation>
        <location evidence="2">Cytoplasm</location>
    </subcellularLocation>
    <subcellularLocation>
        <location evidence="1">Nucleus</location>
    </subcellularLocation>
</comment>
<dbReference type="InterPro" id="IPR000225">
    <property type="entry name" value="Armadillo"/>
</dbReference>
<dbReference type="Gene3D" id="1.25.10.10">
    <property type="entry name" value="Leucine-rich Repeat Variant"/>
    <property type="match status" value="2"/>
</dbReference>
<dbReference type="InterPro" id="IPR011989">
    <property type="entry name" value="ARM-like"/>
</dbReference>
<reference evidence="7" key="1">
    <citation type="submission" date="2023-03" db="EMBL/GenBank/DDBJ databases">
        <authorList>
            <person name="Julca I."/>
        </authorList>
    </citation>
    <scope>NUCLEOTIDE SEQUENCE</scope>
</reference>
<evidence type="ECO:0000256" key="2">
    <source>
        <dbReference type="ARBA" id="ARBA00004496"/>
    </source>
</evidence>
<sequence length="677" mass="72430">MPTPASASAAPASWTSASYQSRTVAEELIGRLSSNSVSCEAKLKALRDLKNQIIGNRTKKLSFLKLGAVPCVVSILSSATTAAVAAGGNDGLESTIIQSAAVIGSFACGFDAGVEAVLQAGALQILLSLISYPNEKVVDAVARSLKLIYQSKLGPKYDCLKSIEFLLSLLNSENENVSGLGASIIAHSCQSSMEQNALGDAGVISKLINLLGGSPIQKDSSLESLAAILKENSEVILKFVGPENGPALNVVTELTKDKHPRTRLLACSCLIVIRNALPSYLQDVRIKTKLVLVLLELLDVPGQVGDESPFVLSSLIVGKEDMQKLAFQEHAIDKLCSHLEKGSLQPKHIEGIFLALADMCSQLESCRTRLLSLKALKFVTDSMNHDCAEVRAAACICLGNVSRSVENLSAGTFANEAVINPLVQLLSDTSTSVQVASIKAISNIVLDFTLQKSTVIKCGALKQLVELSKSMDSTIRANAVCALRNLTFLVSDRCKEELLLELTQSTLLSLVSDPEPSVQEQALALIRNLVDGSIDSIEHVFAEDSVILHAVIRQMQNASKVEVLIQGMYILTNVASGNELHKEAVMNQLFPEQLGSTQSIVFKSLQSSDSRLRTVAAWALVNLTLPSSSGALKRVTRLRMAGIDSYLKNVINDPCLDVKLRARTALTQMMAFGDGSS</sequence>
<dbReference type="PANTHER" id="PTHR15651">
    <property type="entry name" value="ARMADILLO REPEAT-CONTAINING PROTEIN 8"/>
    <property type="match status" value="1"/>
</dbReference>
<dbReference type="PANTHER" id="PTHR15651:SF7">
    <property type="entry name" value="ARMADILLO REPEAT-CONTAINING PROTEIN 8"/>
    <property type="match status" value="1"/>
</dbReference>
<dbReference type="AlphaFoldDB" id="A0AAV1DH95"/>
<keyword evidence="4" id="KW-0677">Repeat</keyword>
<gene>
    <name evidence="7" type="ORF">OLC1_LOCUS14896</name>
</gene>
<dbReference type="GO" id="GO:0034657">
    <property type="term" value="C:GID complex"/>
    <property type="evidence" value="ECO:0007669"/>
    <property type="project" value="TreeGrafter"/>
</dbReference>
<dbReference type="PROSITE" id="PS50176">
    <property type="entry name" value="ARM_REPEAT"/>
    <property type="match status" value="1"/>
</dbReference>
<dbReference type="InterPro" id="IPR038739">
    <property type="entry name" value="ARMC8/Vid28"/>
</dbReference>
<dbReference type="EMBL" id="OX459122">
    <property type="protein sequence ID" value="CAI9106389.1"/>
    <property type="molecule type" value="Genomic_DNA"/>
</dbReference>
<evidence type="ECO:0000256" key="5">
    <source>
        <dbReference type="ARBA" id="ARBA00023242"/>
    </source>
</evidence>
<dbReference type="GO" id="GO:0005634">
    <property type="term" value="C:nucleus"/>
    <property type="evidence" value="ECO:0007669"/>
    <property type="project" value="UniProtKB-SubCell"/>
</dbReference>
<evidence type="ECO:0000313" key="7">
    <source>
        <dbReference type="EMBL" id="CAI9106389.1"/>
    </source>
</evidence>
<evidence type="ECO:0000256" key="6">
    <source>
        <dbReference type="PROSITE-ProRule" id="PRU00259"/>
    </source>
</evidence>